<evidence type="ECO:0000256" key="1">
    <source>
        <dbReference type="SAM" id="Phobius"/>
    </source>
</evidence>
<feature type="transmembrane region" description="Helical" evidence="1">
    <location>
        <begin position="21"/>
        <end position="41"/>
    </location>
</feature>
<protein>
    <submittedName>
        <fullName evidence="2">Uncharacterized protein</fullName>
    </submittedName>
</protein>
<keyword evidence="1" id="KW-1133">Transmembrane helix</keyword>
<comment type="caution">
    <text evidence="2">The sequence shown here is derived from an EMBL/GenBank/DDBJ whole genome shotgun (WGS) entry which is preliminary data.</text>
</comment>
<name>A0ABW2BLD2_9HYPH</name>
<gene>
    <name evidence="2" type="ORF">ACFQE0_12895</name>
</gene>
<organism evidence="2 3">
    <name type="scientific">Methylobacterium komagatae</name>
    <dbReference type="NCBI Taxonomy" id="374425"/>
    <lineage>
        <taxon>Bacteria</taxon>
        <taxon>Pseudomonadati</taxon>
        <taxon>Pseudomonadota</taxon>
        <taxon>Alphaproteobacteria</taxon>
        <taxon>Hyphomicrobiales</taxon>
        <taxon>Methylobacteriaceae</taxon>
        <taxon>Methylobacterium</taxon>
    </lineage>
</organism>
<dbReference type="RefSeq" id="WP_378970176.1">
    <property type="nucleotide sequence ID" value="NZ_JBHSWN010000001.1"/>
</dbReference>
<dbReference type="Proteomes" id="UP001596292">
    <property type="component" value="Unassembled WGS sequence"/>
</dbReference>
<accession>A0ABW2BLD2</accession>
<evidence type="ECO:0000313" key="3">
    <source>
        <dbReference type="Proteomes" id="UP001596292"/>
    </source>
</evidence>
<evidence type="ECO:0000313" key="2">
    <source>
        <dbReference type="EMBL" id="MFC6790425.1"/>
    </source>
</evidence>
<proteinExistence type="predicted"/>
<keyword evidence="3" id="KW-1185">Reference proteome</keyword>
<keyword evidence="1" id="KW-0472">Membrane</keyword>
<sequence>MIGALASAKVARLGRTQAASMCNVACAMWPESAVVIVWLFLASERR</sequence>
<reference evidence="3" key="1">
    <citation type="journal article" date="2019" name="Int. J. Syst. Evol. Microbiol.">
        <title>The Global Catalogue of Microorganisms (GCM) 10K type strain sequencing project: providing services to taxonomists for standard genome sequencing and annotation.</title>
        <authorList>
            <consortium name="The Broad Institute Genomics Platform"/>
            <consortium name="The Broad Institute Genome Sequencing Center for Infectious Disease"/>
            <person name="Wu L."/>
            <person name="Ma J."/>
        </authorList>
    </citation>
    <scope>NUCLEOTIDE SEQUENCE [LARGE SCALE GENOMIC DNA]</scope>
    <source>
        <strain evidence="3">CCUG 48316</strain>
    </source>
</reference>
<keyword evidence="1" id="KW-0812">Transmembrane</keyword>
<dbReference type="EMBL" id="JBHSWN010000001">
    <property type="protein sequence ID" value="MFC6790425.1"/>
    <property type="molecule type" value="Genomic_DNA"/>
</dbReference>